<dbReference type="Proteomes" id="UP000297891">
    <property type="component" value="Unassembled WGS sequence"/>
</dbReference>
<organism evidence="1 2">
    <name type="scientific">Leptospira brenneri</name>
    <dbReference type="NCBI Taxonomy" id="2023182"/>
    <lineage>
        <taxon>Bacteria</taxon>
        <taxon>Pseudomonadati</taxon>
        <taxon>Spirochaetota</taxon>
        <taxon>Spirochaetia</taxon>
        <taxon>Leptospirales</taxon>
        <taxon>Leptospiraceae</taxon>
        <taxon>Leptospira</taxon>
    </lineage>
</organism>
<dbReference type="PROSITE" id="PS51257">
    <property type="entry name" value="PROKAR_LIPOPROTEIN"/>
    <property type="match status" value="1"/>
</dbReference>
<accession>A0A2M9XWZ0</accession>
<proteinExistence type="predicted"/>
<protein>
    <recommendedName>
        <fullName evidence="3">Lipoprotein</fullName>
    </recommendedName>
</protein>
<comment type="caution">
    <text evidence="1">The sequence shown here is derived from an EMBL/GenBank/DDBJ whole genome shotgun (WGS) entry which is preliminary data.</text>
</comment>
<dbReference type="AlphaFoldDB" id="A0A2M9XWZ0"/>
<reference evidence="1" key="1">
    <citation type="journal article" date="2019" name="PLoS Negl. Trop. Dis.">
        <title>Revisiting the worldwide diversity of Leptospira species in the environment.</title>
        <authorList>
            <person name="Vincent A.T."/>
            <person name="Schiettekatte O."/>
            <person name="Bourhy P."/>
            <person name="Veyrier F.J."/>
            <person name="Picardeau M."/>
        </authorList>
    </citation>
    <scope>NUCLEOTIDE SEQUENCE [LARGE SCALE GENOMIC DNA]</scope>
    <source>
        <strain evidence="1">201800277</strain>
    </source>
</reference>
<keyword evidence="2" id="KW-1185">Reference proteome</keyword>
<dbReference type="EMBL" id="RQFP01000013">
    <property type="protein sequence ID" value="TGK92427.1"/>
    <property type="molecule type" value="Genomic_DNA"/>
</dbReference>
<evidence type="ECO:0000313" key="2">
    <source>
        <dbReference type="Proteomes" id="UP000297891"/>
    </source>
</evidence>
<sequence>MNKLNQFTALTLAACLSLTFISCEQEDNKNDNSTMLLGLFTVAEAAKSCETAGSTLTLSTPVEICNPAGGAGVHFVIHDLSNAFSHSVIFSGGYKSKDNALNGPTAGNVLVNNFNAFQFWMYDGRSTSGSPASAIRYEPNYAASSAVRVNTGLTASELPIAAVTDTQCDAFVAAATNCKLNKNGGEKKTFCLDVTQTTSGPSRITLWLDGKNGANCSVKSSLTAENAVVHKLPSDFANNTAPLDTRAFYLAAAPAGTNSGSVSFSKITVSTETAIK</sequence>
<evidence type="ECO:0000313" key="1">
    <source>
        <dbReference type="EMBL" id="TGK92427.1"/>
    </source>
</evidence>
<gene>
    <name evidence="1" type="ORF">EHQ30_13305</name>
</gene>
<dbReference type="OrthoDB" id="329739at2"/>
<evidence type="ECO:0008006" key="3">
    <source>
        <dbReference type="Google" id="ProtNLM"/>
    </source>
</evidence>
<name>A0A2M9XWZ0_9LEPT</name>
<dbReference type="RefSeq" id="WP_100792315.1">
    <property type="nucleotide sequence ID" value="NZ_NPDQ01000012.1"/>
</dbReference>